<dbReference type="InterPro" id="IPR002491">
    <property type="entry name" value="ABC_transptr_periplasmic_BD"/>
</dbReference>
<evidence type="ECO:0000256" key="3">
    <source>
        <dbReference type="ARBA" id="ARBA00022448"/>
    </source>
</evidence>
<evidence type="ECO:0000259" key="6">
    <source>
        <dbReference type="PROSITE" id="PS50983"/>
    </source>
</evidence>
<evidence type="ECO:0000256" key="2">
    <source>
        <dbReference type="ARBA" id="ARBA00008814"/>
    </source>
</evidence>
<keyword evidence="8" id="KW-1185">Reference proteome</keyword>
<comment type="caution">
    <text evidence="7">The sequence shown here is derived from an EMBL/GenBank/DDBJ whole genome shotgun (WGS) entry which is preliminary data.</text>
</comment>
<dbReference type="GO" id="GO:1901678">
    <property type="term" value="P:iron coordination entity transport"/>
    <property type="evidence" value="ECO:0007669"/>
    <property type="project" value="UniProtKB-ARBA"/>
</dbReference>
<dbReference type="RefSeq" id="WP_251223650.1">
    <property type="nucleotide sequence ID" value="NZ_JAMBOL010000010.1"/>
</dbReference>
<accession>A0A9X2DT98</accession>
<sequence length="321" mass="35374">MKRIIQLALFLLLAMLVVACGNEEMEQPQAGAGEEVEGPAADSGMRSFETVKGPVEIPSAPQRIVTDYYGGELLAVGGNVVGVEPSTFDNPFLTDYLTEAVEVGYPVNPEKTLELQPDLIVVMYDDNYEELAKIAPTIHIPYGTATNIEETVKLFADVVGDPEQGEQFLEEFEQAAAEGRERLAGVIEEDATFGLYELTDKGDLWIFGENAGRAGQAVYYALGLKMQEKIKAEVEESGTGQISLEVLPEYAADYMFLTTYDPEKKGEALAELQNSAVWNSLDAVQNETLFYNDFDTFYRYDPIAVKGQIDLIVEMLLDTAQ</sequence>
<feature type="chain" id="PRO_5040923078" evidence="5">
    <location>
        <begin position="20"/>
        <end position="321"/>
    </location>
</feature>
<evidence type="ECO:0000313" key="7">
    <source>
        <dbReference type="EMBL" id="MCM3714883.1"/>
    </source>
</evidence>
<dbReference type="PROSITE" id="PS51257">
    <property type="entry name" value="PROKAR_LIPOPROTEIN"/>
    <property type="match status" value="1"/>
</dbReference>
<organism evidence="7 8">
    <name type="scientific">Halalkalibacter oceani</name>
    <dbReference type="NCBI Taxonomy" id="1653776"/>
    <lineage>
        <taxon>Bacteria</taxon>
        <taxon>Bacillati</taxon>
        <taxon>Bacillota</taxon>
        <taxon>Bacilli</taxon>
        <taxon>Bacillales</taxon>
        <taxon>Bacillaceae</taxon>
        <taxon>Halalkalibacter</taxon>
    </lineage>
</organism>
<dbReference type="SUPFAM" id="SSF53807">
    <property type="entry name" value="Helical backbone' metal receptor"/>
    <property type="match status" value="1"/>
</dbReference>
<dbReference type="Gene3D" id="3.40.50.1980">
    <property type="entry name" value="Nitrogenase molybdenum iron protein domain"/>
    <property type="match status" value="2"/>
</dbReference>
<protein>
    <submittedName>
        <fullName evidence="7">ABC transporter substrate-binding protein</fullName>
    </submittedName>
</protein>
<feature type="signal peptide" evidence="5">
    <location>
        <begin position="1"/>
        <end position="19"/>
    </location>
</feature>
<dbReference type="PROSITE" id="PS50983">
    <property type="entry name" value="FE_B12_PBP"/>
    <property type="match status" value="1"/>
</dbReference>
<dbReference type="GO" id="GO:0005886">
    <property type="term" value="C:plasma membrane"/>
    <property type="evidence" value="ECO:0007669"/>
    <property type="project" value="UniProtKB-SubCell"/>
</dbReference>
<evidence type="ECO:0000256" key="4">
    <source>
        <dbReference type="ARBA" id="ARBA00022729"/>
    </source>
</evidence>
<comment type="subcellular location">
    <subcellularLocation>
        <location evidence="1">Cell membrane</location>
        <topology evidence="1">Lipid-anchor</topology>
    </subcellularLocation>
</comment>
<dbReference type="Proteomes" id="UP001139179">
    <property type="component" value="Unassembled WGS sequence"/>
</dbReference>
<reference evidence="7" key="1">
    <citation type="submission" date="2022-05" db="EMBL/GenBank/DDBJ databases">
        <title>Comparative Genomics of Spacecraft Associated Microbes.</title>
        <authorList>
            <person name="Tran M.T."/>
            <person name="Wright A."/>
            <person name="Seuylemezian A."/>
            <person name="Eisen J."/>
            <person name="Coil D."/>
        </authorList>
    </citation>
    <scope>NUCLEOTIDE SEQUENCE</scope>
    <source>
        <strain evidence="7">214.1.1</strain>
    </source>
</reference>
<gene>
    <name evidence="7" type="ORF">M3202_12415</name>
</gene>
<proteinExistence type="inferred from homology"/>
<dbReference type="EMBL" id="JAMBOL010000010">
    <property type="protein sequence ID" value="MCM3714883.1"/>
    <property type="molecule type" value="Genomic_DNA"/>
</dbReference>
<dbReference type="PANTHER" id="PTHR30532">
    <property type="entry name" value="IRON III DICITRATE-BINDING PERIPLASMIC PROTEIN"/>
    <property type="match status" value="1"/>
</dbReference>
<keyword evidence="3" id="KW-0813">Transport</keyword>
<comment type="similarity">
    <text evidence="2">Belongs to the bacterial solute-binding protein 8 family.</text>
</comment>
<evidence type="ECO:0000313" key="8">
    <source>
        <dbReference type="Proteomes" id="UP001139179"/>
    </source>
</evidence>
<keyword evidence="4 5" id="KW-0732">Signal</keyword>
<dbReference type="PANTHER" id="PTHR30532:SF26">
    <property type="entry name" value="IRON(3+)-HYDROXAMATE-BINDING PROTEIN FHUD"/>
    <property type="match status" value="1"/>
</dbReference>
<feature type="domain" description="Fe/B12 periplasmic-binding" evidence="6">
    <location>
        <begin position="62"/>
        <end position="320"/>
    </location>
</feature>
<evidence type="ECO:0000256" key="1">
    <source>
        <dbReference type="ARBA" id="ARBA00004193"/>
    </source>
</evidence>
<evidence type="ECO:0000256" key="5">
    <source>
        <dbReference type="SAM" id="SignalP"/>
    </source>
</evidence>
<dbReference type="Pfam" id="PF01497">
    <property type="entry name" value="Peripla_BP_2"/>
    <property type="match status" value="1"/>
</dbReference>
<dbReference type="AlphaFoldDB" id="A0A9X2DT98"/>
<name>A0A9X2DT98_9BACI</name>
<dbReference type="GO" id="GO:0030288">
    <property type="term" value="C:outer membrane-bounded periplasmic space"/>
    <property type="evidence" value="ECO:0007669"/>
    <property type="project" value="TreeGrafter"/>
</dbReference>
<dbReference type="InterPro" id="IPR051313">
    <property type="entry name" value="Bact_iron-sidero_bind"/>
</dbReference>